<dbReference type="Gene3D" id="2.60.120.590">
    <property type="entry name" value="Alpha-ketoglutarate-dependent dioxygenase AlkB-like"/>
    <property type="match status" value="1"/>
</dbReference>
<feature type="binding site" evidence="1">
    <location>
        <position position="264"/>
    </location>
    <ligand>
        <name>2-oxoglutarate</name>
        <dbReference type="ChEBI" id="CHEBI:16810"/>
    </ligand>
</feature>
<dbReference type="PANTHER" id="PTHR31573:SF1">
    <property type="entry name" value="DNA OXIDATIVE DEMETHYLASE ALKBH2"/>
    <property type="match status" value="1"/>
</dbReference>
<dbReference type="InterPro" id="IPR005123">
    <property type="entry name" value="Oxoglu/Fe-dep_dioxygenase_dom"/>
</dbReference>
<dbReference type="InterPro" id="IPR032852">
    <property type="entry name" value="ALKBH2"/>
</dbReference>
<dbReference type="Proteomes" id="UP001358614">
    <property type="component" value="Chromosome 3"/>
</dbReference>
<dbReference type="GO" id="GO:0051747">
    <property type="term" value="F:cytosine C-5 DNA demethylase activity"/>
    <property type="evidence" value="ECO:0007669"/>
    <property type="project" value="TreeGrafter"/>
</dbReference>
<dbReference type="GeneID" id="91106993"/>
<feature type="binding site" evidence="1">
    <location>
        <position position="187"/>
    </location>
    <ligand>
        <name>2-oxoglutarate</name>
        <dbReference type="ChEBI" id="CHEBI:16810"/>
    </ligand>
</feature>
<proteinExistence type="predicted"/>
<accession>A0AAX4KVW2</accession>
<feature type="binding site" evidence="1">
    <location>
        <position position="253"/>
    </location>
    <ligand>
        <name>2-oxoglutarate</name>
        <dbReference type="ChEBI" id="CHEBI:16810"/>
    </ligand>
</feature>
<name>A0AAX4KVW2_9TREE</name>
<protein>
    <recommendedName>
        <fullName evidence="2">Fe2OG dioxygenase domain-containing protein</fullName>
    </recommendedName>
</protein>
<dbReference type="Pfam" id="PF13532">
    <property type="entry name" value="2OG-FeII_Oxy_2"/>
    <property type="match status" value="1"/>
</dbReference>
<keyword evidence="4" id="KW-1185">Reference proteome</keyword>
<dbReference type="GO" id="GO:0008198">
    <property type="term" value="F:ferrous iron binding"/>
    <property type="evidence" value="ECO:0007669"/>
    <property type="project" value="TreeGrafter"/>
</dbReference>
<dbReference type="RefSeq" id="XP_066088026.1">
    <property type="nucleotide sequence ID" value="XM_066231929.1"/>
</dbReference>
<sequence>MKRSSDSTISPRSSKRQASLAAFLKPKNVPSPIITKIHISEGSGQEYKPIVLDDDENPELPKSITTLDKGKGRAVDLCQNDLDLVYYKSFIDKSSSKELMSFLLDNLPWYRVKYMVRGININTPRYTTVFGKDSTDIPWSGYMKCRPRAIPEVLERLMRKVEQVTSSQFNFCLVNYYSSGNDSISYHSDSESFLGPNPTIASLTLGHPRDFLLRHINYKNHPRTGNSVAVEKFVLQDGDMVVMKGKTQHEWEHSIPKRKSAKGRINITFRKGIVKYATENYYNYNVGKGNLHRWDREKGEMKEVEVSDGGVKS</sequence>
<gene>
    <name evidence="3" type="ORF">V865_008192</name>
</gene>
<feature type="binding site" evidence="1">
    <location>
        <position position="177"/>
    </location>
    <ligand>
        <name>2-oxoglutarate</name>
        <dbReference type="ChEBI" id="CHEBI:16810"/>
    </ligand>
</feature>
<feature type="binding site" evidence="1">
    <location>
        <position position="268"/>
    </location>
    <ligand>
        <name>2-oxoglutarate</name>
        <dbReference type="ChEBI" id="CHEBI:16810"/>
    </ligand>
</feature>
<feature type="binding site" evidence="1">
    <location>
        <position position="270"/>
    </location>
    <ligand>
        <name>2-oxoglutarate</name>
        <dbReference type="ChEBI" id="CHEBI:16810"/>
    </ligand>
</feature>
<feature type="binding site" evidence="1">
    <location>
        <position position="175"/>
    </location>
    <ligand>
        <name>2-oxoglutarate</name>
        <dbReference type="ChEBI" id="CHEBI:16810"/>
    </ligand>
</feature>
<evidence type="ECO:0000313" key="4">
    <source>
        <dbReference type="Proteomes" id="UP001358614"/>
    </source>
</evidence>
<dbReference type="SUPFAM" id="SSF51197">
    <property type="entry name" value="Clavaminate synthase-like"/>
    <property type="match status" value="1"/>
</dbReference>
<dbReference type="PANTHER" id="PTHR31573">
    <property type="entry name" value="ALPHA-KETOGLUTARATE-DEPENDENT DIOXYGENASE ALKB HOMOLOG 2"/>
    <property type="match status" value="1"/>
</dbReference>
<dbReference type="EMBL" id="CP144091">
    <property type="protein sequence ID" value="WWD10059.1"/>
    <property type="molecule type" value="Genomic_DNA"/>
</dbReference>
<dbReference type="KEGG" id="ker:91106993"/>
<dbReference type="InterPro" id="IPR027450">
    <property type="entry name" value="AlkB-like"/>
</dbReference>
<feature type="domain" description="Fe2OG dioxygenase" evidence="2">
    <location>
        <begin position="168"/>
        <end position="273"/>
    </location>
</feature>
<dbReference type="AlphaFoldDB" id="A0AAX4KVW2"/>
<dbReference type="PROSITE" id="PS51471">
    <property type="entry name" value="FE2OG_OXY"/>
    <property type="match status" value="1"/>
</dbReference>
<dbReference type="InterPro" id="IPR037151">
    <property type="entry name" value="AlkB-like_sf"/>
</dbReference>
<dbReference type="GO" id="GO:0035516">
    <property type="term" value="F:broad specificity oxidative DNA demethylase activity"/>
    <property type="evidence" value="ECO:0007669"/>
    <property type="project" value="TreeGrafter"/>
</dbReference>
<reference evidence="3 4" key="1">
    <citation type="submission" date="2024-01" db="EMBL/GenBank/DDBJ databases">
        <title>Comparative genomics of Cryptococcus and Kwoniella reveals pathogenesis evolution and contrasting modes of karyotype evolution via chromosome fusion or intercentromeric recombination.</title>
        <authorList>
            <person name="Coelho M.A."/>
            <person name="David-Palma M."/>
            <person name="Shea T."/>
            <person name="Bowers K."/>
            <person name="McGinley-Smith S."/>
            <person name="Mohammad A.W."/>
            <person name="Gnirke A."/>
            <person name="Yurkov A.M."/>
            <person name="Nowrousian M."/>
            <person name="Sun S."/>
            <person name="Cuomo C.A."/>
            <person name="Heitman J."/>
        </authorList>
    </citation>
    <scope>NUCLEOTIDE SEQUENCE [LARGE SCALE GENOMIC DNA]</scope>
    <source>
        <strain evidence="3 4">PYCC6329</strain>
    </source>
</reference>
<evidence type="ECO:0000313" key="3">
    <source>
        <dbReference type="EMBL" id="WWD10059.1"/>
    </source>
</evidence>
<organism evidence="3 4">
    <name type="scientific">Kwoniella europaea PYCC6329</name>
    <dbReference type="NCBI Taxonomy" id="1423913"/>
    <lineage>
        <taxon>Eukaryota</taxon>
        <taxon>Fungi</taxon>
        <taxon>Dikarya</taxon>
        <taxon>Basidiomycota</taxon>
        <taxon>Agaricomycotina</taxon>
        <taxon>Tremellomycetes</taxon>
        <taxon>Tremellales</taxon>
        <taxon>Cryptococcaceae</taxon>
        <taxon>Kwoniella</taxon>
    </lineage>
</organism>
<dbReference type="GO" id="GO:0006307">
    <property type="term" value="P:DNA alkylation repair"/>
    <property type="evidence" value="ECO:0007669"/>
    <property type="project" value="TreeGrafter"/>
</dbReference>
<evidence type="ECO:0000259" key="2">
    <source>
        <dbReference type="PROSITE" id="PS51471"/>
    </source>
</evidence>
<evidence type="ECO:0000256" key="1">
    <source>
        <dbReference type="PIRSR" id="PIRSR632852-1"/>
    </source>
</evidence>